<evidence type="ECO:0000256" key="14">
    <source>
        <dbReference type="ARBA" id="ARBA00023128"/>
    </source>
</evidence>
<evidence type="ECO:0000256" key="10">
    <source>
        <dbReference type="ARBA" id="ARBA00022982"/>
    </source>
</evidence>
<keyword evidence="5" id="KW-0813">Transport</keyword>
<feature type="transmembrane region" description="Helical" evidence="17">
    <location>
        <begin position="97"/>
        <end position="119"/>
    </location>
</feature>
<evidence type="ECO:0000256" key="3">
    <source>
        <dbReference type="ARBA" id="ARBA00012944"/>
    </source>
</evidence>
<feature type="transmembrane region" description="Helical" evidence="17">
    <location>
        <begin position="327"/>
        <end position="346"/>
    </location>
</feature>
<evidence type="ECO:0000256" key="13">
    <source>
        <dbReference type="ARBA" id="ARBA00023075"/>
    </source>
</evidence>
<feature type="transmembrane region" description="Helical" evidence="17">
    <location>
        <begin position="64"/>
        <end position="85"/>
    </location>
</feature>
<evidence type="ECO:0000256" key="1">
    <source>
        <dbReference type="ARBA" id="ARBA00004448"/>
    </source>
</evidence>
<keyword evidence="10 17" id="KW-0249">Electron transport</keyword>
<dbReference type="InterPro" id="IPR050175">
    <property type="entry name" value="Complex_I_Subunit_2"/>
</dbReference>
<organism evidence="20">
    <name type="scientific">Lygodactylus bonsi</name>
    <dbReference type="NCBI Taxonomy" id="1428574"/>
    <lineage>
        <taxon>Eukaryota</taxon>
        <taxon>Metazoa</taxon>
        <taxon>Chordata</taxon>
        <taxon>Craniata</taxon>
        <taxon>Vertebrata</taxon>
        <taxon>Euteleostomi</taxon>
        <taxon>Lepidosauria</taxon>
        <taxon>Squamata</taxon>
        <taxon>Bifurcata</taxon>
        <taxon>Gekkota</taxon>
        <taxon>Gekkonidae</taxon>
        <taxon>Gekkoninae</taxon>
        <taxon>Lygodactylus</taxon>
    </lineage>
</organism>
<feature type="transmembrane region" description="Helical" evidence="17">
    <location>
        <begin position="32"/>
        <end position="52"/>
    </location>
</feature>
<dbReference type="GO" id="GO:0006120">
    <property type="term" value="P:mitochondrial electron transport, NADH to ubiquinone"/>
    <property type="evidence" value="ECO:0007669"/>
    <property type="project" value="InterPro"/>
</dbReference>
<dbReference type="EC" id="7.1.1.2" evidence="3 17"/>
<dbReference type="GO" id="GO:0008137">
    <property type="term" value="F:NADH dehydrogenase (ubiquinone) activity"/>
    <property type="evidence" value="ECO:0007669"/>
    <property type="project" value="UniProtKB-EC"/>
</dbReference>
<evidence type="ECO:0000256" key="2">
    <source>
        <dbReference type="ARBA" id="ARBA00007012"/>
    </source>
</evidence>
<name>V5QQU4_9SAUR</name>
<keyword evidence="9 17" id="KW-1278">Translocase</keyword>
<comment type="subcellular location">
    <subcellularLocation>
        <location evidence="1 17">Mitochondrion inner membrane</location>
        <topology evidence="1 17">Multi-pass membrane protein</topology>
    </subcellularLocation>
</comment>
<dbReference type="InterPro" id="IPR001750">
    <property type="entry name" value="ND/Mrp_TM"/>
</dbReference>
<sequence>NPPMLMSPMMWATMIFTMLTSTTIVMSSHHWVLVWLGLEINTMSIIPIIIKTHHPRATEAATKYFLIQAAAAALILLAGVLNTWQTGQWSITHTTPAFTTIIMMSCMLKLGLAPVHFWYPEVLQGVTLPTALIISTWQKIAPLSLLYLISKTPSTTMLMMGLISAIVGGLMGLNQTQTRKLMAFSSIAHMGWLMTALTLNPKLATMTLMTYIVMTTTVFLTLAPMTMKTIPDLGMAQSCHPTLTTMMMISMLSLGGLPPLSGFMPKWIILNELVSKNLPLMATTLALASLPSLYFYTRTAYVITLTTPPNSPTTEHKWRFKPNLTPALMVVTSLSIMLLPLTPALVDTM</sequence>
<comment type="similarity">
    <text evidence="2 17">Belongs to the complex I subunit 2 family.</text>
</comment>
<evidence type="ECO:0000256" key="9">
    <source>
        <dbReference type="ARBA" id="ARBA00022967"/>
    </source>
</evidence>
<feature type="transmembrane region" description="Helical" evidence="17">
    <location>
        <begin position="205"/>
        <end position="227"/>
    </location>
</feature>
<reference evidence="20" key="1">
    <citation type="journal article" date="2013" name="Zootaxa">
        <title>A new species of Lygodactylus (Squamata: Gekkonidae) endemic to Mount Namuli, an isolated 'sky island' of northern Mozambique.</title>
        <authorList>
            <person name="Portik D.M."/>
            <person name="Travers S.L."/>
            <person name="Bauer A.M."/>
            <person name="Branch W.R."/>
        </authorList>
    </citation>
    <scope>NUCLEOTIDE SEQUENCE</scope>
</reference>
<proteinExistence type="inferred from homology"/>
<feature type="domain" description="NADH:quinone oxidoreductase/Mrp antiporter transmembrane" evidence="18">
    <location>
        <begin position="28"/>
        <end position="285"/>
    </location>
</feature>
<evidence type="ECO:0000256" key="7">
    <source>
        <dbReference type="ARBA" id="ARBA00022692"/>
    </source>
</evidence>
<keyword evidence="12 17" id="KW-0520">NAD</keyword>
<feature type="transmembrane region" description="Helical" evidence="17">
    <location>
        <begin position="278"/>
        <end position="296"/>
    </location>
</feature>
<accession>V5QQU4</accession>
<dbReference type="InterPro" id="IPR003917">
    <property type="entry name" value="NADH_UbQ_OxRdtase_chain2"/>
</dbReference>
<feature type="transmembrane region" description="Helical" evidence="17">
    <location>
        <begin position="239"/>
        <end position="258"/>
    </location>
</feature>
<feature type="domain" description="NADH dehydrogenase subunit 2 C-terminal" evidence="19">
    <location>
        <begin position="293"/>
        <end position="345"/>
    </location>
</feature>
<evidence type="ECO:0000256" key="12">
    <source>
        <dbReference type="ARBA" id="ARBA00023027"/>
    </source>
</evidence>
<dbReference type="GO" id="GO:0005743">
    <property type="term" value="C:mitochondrial inner membrane"/>
    <property type="evidence" value="ECO:0007669"/>
    <property type="project" value="UniProtKB-SubCell"/>
</dbReference>
<feature type="non-terminal residue" evidence="20">
    <location>
        <position position="1"/>
    </location>
</feature>
<evidence type="ECO:0000256" key="4">
    <source>
        <dbReference type="ARBA" id="ARBA00021008"/>
    </source>
</evidence>
<dbReference type="PRINTS" id="PR01436">
    <property type="entry name" value="NADHDHGNASE2"/>
</dbReference>
<dbReference type="Pfam" id="PF00361">
    <property type="entry name" value="Proton_antipo_M"/>
    <property type="match status" value="1"/>
</dbReference>
<comment type="function">
    <text evidence="17">Core subunit of the mitochondrial membrane respiratory chain NADH dehydrogenase (Complex I) which catalyzes electron transfer from NADH through the respiratory chain, using ubiquinone as an electron acceptor. Essential for the catalytic activity and assembly of complex I.</text>
</comment>
<evidence type="ECO:0000256" key="5">
    <source>
        <dbReference type="ARBA" id="ARBA00022448"/>
    </source>
</evidence>
<dbReference type="PANTHER" id="PTHR46552">
    <property type="entry name" value="NADH-UBIQUINONE OXIDOREDUCTASE CHAIN 2"/>
    <property type="match status" value="1"/>
</dbReference>
<feature type="transmembrane region" description="Helical" evidence="17">
    <location>
        <begin position="9"/>
        <end position="26"/>
    </location>
</feature>
<feature type="transmembrane region" description="Helical" evidence="17">
    <location>
        <begin position="181"/>
        <end position="199"/>
    </location>
</feature>
<keyword evidence="14 17" id="KW-0496">Mitochondrion</keyword>
<geneLocation type="mitochondrion" evidence="20"/>
<evidence type="ECO:0000256" key="11">
    <source>
        <dbReference type="ARBA" id="ARBA00022989"/>
    </source>
</evidence>
<gene>
    <name evidence="20" type="primary">ND2</name>
</gene>
<evidence type="ECO:0000256" key="15">
    <source>
        <dbReference type="ARBA" id="ARBA00023136"/>
    </source>
</evidence>
<dbReference type="EMBL" id="KF546236">
    <property type="protein sequence ID" value="AHB18017.1"/>
    <property type="molecule type" value="Genomic_DNA"/>
</dbReference>
<dbReference type="AlphaFoldDB" id="V5QQU4"/>
<feature type="transmembrane region" description="Helical" evidence="17">
    <location>
        <begin position="156"/>
        <end position="174"/>
    </location>
</feature>
<evidence type="ECO:0000256" key="16">
    <source>
        <dbReference type="ARBA" id="ARBA00049551"/>
    </source>
</evidence>
<dbReference type="Pfam" id="PF06444">
    <property type="entry name" value="NADH_dehy_S2_C"/>
    <property type="match status" value="1"/>
</dbReference>
<keyword evidence="6 17" id="KW-0679">Respiratory chain</keyword>
<evidence type="ECO:0000256" key="8">
    <source>
        <dbReference type="ARBA" id="ARBA00022792"/>
    </source>
</evidence>
<keyword evidence="15 17" id="KW-0472">Membrane</keyword>
<dbReference type="InterPro" id="IPR010933">
    <property type="entry name" value="NADH_DH_su2_C"/>
</dbReference>
<comment type="catalytic activity">
    <reaction evidence="16 17">
        <text>a ubiquinone + NADH + 5 H(+)(in) = a ubiquinol + NAD(+) + 4 H(+)(out)</text>
        <dbReference type="Rhea" id="RHEA:29091"/>
        <dbReference type="Rhea" id="RHEA-COMP:9565"/>
        <dbReference type="Rhea" id="RHEA-COMP:9566"/>
        <dbReference type="ChEBI" id="CHEBI:15378"/>
        <dbReference type="ChEBI" id="CHEBI:16389"/>
        <dbReference type="ChEBI" id="CHEBI:17976"/>
        <dbReference type="ChEBI" id="CHEBI:57540"/>
        <dbReference type="ChEBI" id="CHEBI:57945"/>
        <dbReference type="EC" id="7.1.1.2"/>
    </reaction>
</comment>
<keyword evidence="13 17" id="KW-0830">Ubiquinone</keyword>
<evidence type="ECO:0000256" key="17">
    <source>
        <dbReference type="RuleBase" id="RU003403"/>
    </source>
</evidence>
<evidence type="ECO:0000259" key="19">
    <source>
        <dbReference type="Pfam" id="PF06444"/>
    </source>
</evidence>
<protein>
    <recommendedName>
        <fullName evidence="4 17">NADH-ubiquinone oxidoreductase chain 2</fullName>
        <ecNumber evidence="3 17">7.1.1.2</ecNumber>
    </recommendedName>
</protein>
<evidence type="ECO:0000256" key="6">
    <source>
        <dbReference type="ARBA" id="ARBA00022660"/>
    </source>
</evidence>
<dbReference type="PANTHER" id="PTHR46552:SF1">
    <property type="entry name" value="NADH-UBIQUINONE OXIDOREDUCTASE CHAIN 2"/>
    <property type="match status" value="1"/>
</dbReference>
<evidence type="ECO:0000313" key="20">
    <source>
        <dbReference type="EMBL" id="AHB18017.1"/>
    </source>
</evidence>
<keyword evidence="11 17" id="KW-1133">Transmembrane helix</keyword>
<evidence type="ECO:0000259" key="18">
    <source>
        <dbReference type="Pfam" id="PF00361"/>
    </source>
</evidence>
<keyword evidence="8 17" id="KW-0999">Mitochondrion inner membrane</keyword>
<keyword evidence="7 17" id="KW-0812">Transmembrane</keyword>